<dbReference type="RefSeq" id="WP_150905369.1">
    <property type="nucleotide sequence ID" value="NZ_VTWT01000011.1"/>
</dbReference>
<proteinExistence type="predicted"/>
<organism evidence="2 3">
    <name type="scientific">Adhaeribacter soli</name>
    <dbReference type="NCBI Taxonomy" id="2607655"/>
    <lineage>
        <taxon>Bacteria</taxon>
        <taxon>Pseudomonadati</taxon>
        <taxon>Bacteroidota</taxon>
        <taxon>Cytophagia</taxon>
        <taxon>Cytophagales</taxon>
        <taxon>Hymenobacteraceae</taxon>
        <taxon>Adhaeribacter</taxon>
    </lineage>
</organism>
<dbReference type="Proteomes" id="UP000326570">
    <property type="component" value="Unassembled WGS sequence"/>
</dbReference>
<keyword evidence="1" id="KW-0732">Signal</keyword>
<feature type="signal peptide" evidence="1">
    <location>
        <begin position="1"/>
        <end position="21"/>
    </location>
</feature>
<evidence type="ECO:0000256" key="1">
    <source>
        <dbReference type="SAM" id="SignalP"/>
    </source>
</evidence>
<comment type="caution">
    <text evidence="2">The sequence shown here is derived from an EMBL/GenBank/DDBJ whole genome shotgun (WGS) entry which is preliminary data.</text>
</comment>
<gene>
    <name evidence="2" type="ORF">F0P94_17255</name>
</gene>
<protein>
    <submittedName>
        <fullName evidence="2">Uncharacterized protein</fullName>
    </submittedName>
</protein>
<sequence>MKQLFILLLLVGLTYSCTSEADRIPTTNILDAAVASDLKLDPNNQKWRADEATTASIESMQLLLETFDTGKTAGDVVAFQELGKTLNGELNTIFRQCTMTGPAHDELHTFLTPIMKDVQILQGDDVAASTAAQLRLQDRLGVYQTFFE</sequence>
<accession>A0A5N1IPK2</accession>
<dbReference type="PROSITE" id="PS51257">
    <property type="entry name" value="PROKAR_LIPOPROTEIN"/>
    <property type="match status" value="1"/>
</dbReference>
<dbReference type="EMBL" id="VTWT01000011">
    <property type="protein sequence ID" value="KAA9325681.1"/>
    <property type="molecule type" value="Genomic_DNA"/>
</dbReference>
<keyword evidence="3" id="KW-1185">Reference proteome</keyword>
<reference evidence="2 3" key="1">
    <citation type="submission" date="2019-09" db="EMBL/GenBank/DDBJ databases">
        <title>Genome sequence of Adhaeribacter sp. M2.</title>
        <authorList>
            <person name="Srinivasan S."/>
        </authorList>
    </citation>
    <scope>NUCLEOTIDE SEQUENCE [LARGE SCALE GENOMIC DNA]</scope>
    <source>
        <strain evidence="2 3">M2</strain>
    </source>
</reference>
<name>A0A5N1IPK2_9BACT</name>
<evidence type="ECO:0000313" key="2">
    <source>
        <dbReference type="EMBL" id="KAA9325681.1"/>
    </source>
</evidence>
<dbReference type="AlphaFoldDB" id="A0A5N1IPK2"/>
<evidence type="ECO:0000313" key="3">
    <source>
        <dbReference type="Proteomes" id="UP000326570"/>
    </source>
</evidence>
<feature type="chain" id="PRO_5024845509" evidence="1">
    <location>
        <begin position="22"/>
        <end position="148"/>
    </location>
</feature>